<dbReference type="Proteomes" id="UP000011682">
    <property type="component" value="Unassembled WGS sequence"/>
</dbReference>
<comment type="caution">
    <text evidence="1">The sequence shown here is derived from an EMBL/GenBank/DDBJ whole genome shotgun (WGS) entry which is preliminary data.</text>
</comment>
<accession>S9Q345</accession>
<sequence>MNAEVGDILGTVTYEIMECSAAFSLVPKPVGWVPGWSYVAKSVQSIVAYVTGVSKDRQYKACVNSAALNWRSAIELASAGI</sequence>
<reference evidence="1" key="1">
    <citation type="submission" date="2013-05" db="EMBL/GenBank/DDBJ databases">
        <title>Genome assembly of Cystobacter fuscus DSM 2262.</title>
        <authorList>
            <person name="Sharma G."/>
            <person name="Khatri I."/>
            <person name="Kaur C."/>
            <person name="Mayilraj S."/>
            <person name="Subramanian S."/>
        </authorList>
    </citation>
    <scope>NUCLEOTIDE SEQUENCE [LARGE SCALE GENOMIC DNA]</scope>
    <source>
        <strain evidence="1">DSM 2262</strain>
    </source>
</reference>
<keyword evidence="2" id="KW-1185">Reference proteome</keyword>
<dbReference type="AlphaFoldDB" id="S9Q345"/>
<evidence type="ECO:0000313" key="1">
    <source>
        <dbReference type="EMBL" id="EPX55739.1"/>
    </source>
</evidence>
<dbReference type="EMBL" id="ANAH02000069">
    <property type="protein sequence ID" value="EPX55739.1"/>
    <property type="molecule type" value="Genomic_DNA"/>
</dbReference>
<proteinExistence type="predicted"/>
<evidence type="ECO:0000313" key="2">
    <source>
        <dbReference type="Proteomes" id="UP000011682"/>
    </source>
</evidence>
<protein>
    <submittedName>
        <fullName evidence="1">Uncharacterized protein</fullName>
    </submittedName>
</protein>
<organism evidence="1 2">
    <name type="scientific">Cystobacter fuscus (strain ATCC 25194 / DSM 2262 / NBRC 100088 / M29)</name>
    <dbReference type="NCBI Taxonomy" id="1242864"/>
    <lineage>
        <taxon>Bacteria</taxon>
        <taxon>Pseudomonadati</taxon>
        <taxon>Myxococcota</taxon>
        <taxon>Myxococcia</taxon>
        <taxon>Myxococcales</taxon>
        <taxon>Cystobacterineae</taxon>
        <taxon>Archangiaceae</taxon>
        <taxon>Cystobacter</taxon>
    </lineage>
</organism>
<name>S9Q345_CYSF2</name>
<gene>
    <name evidence="1" type="ORF">D187_008300</name>
</gene>